<accession>A0A558BT14</accession>
<evidence type="ECO:0000259" key="2">
    <source>
        <dbReference type="Pfam" id="PF05272"/>
    </source>
</evidence>
<dbReference type="PANTHER" id="PTHR34985:SF1">
    <property type="entry name" value="SLR0554 PROTEIN"/>
    <property type="match status" value="1"/>
</dbReference>
<feature type="domain" description="Virulence-associated protein E-like" evidence="2">
    <location>
        <begin position="294"/>
        <end position="504"/>
    </location>
</feature>
<keyword evidence="5" id="KW-1185">Reference proteome</keyword>
<protein>
    <submittedName>
        <fullName evidence="4">Uncharacterized protein</fullName>
    </submittedName>
</protein>
<evidence type="ECO:0000313" key="4">
    <source>
        <dbReference type="EMBL" id="TVT39657.1"/>
    </source>
</evidence>
<dbReference type="Pfam" id="PF05272">
    <property type="entry name" value="VapE-like_dom"/>
    <property type="match status" value="1"/>
</dbReference>
<dbReference type="PANTHER" id="PTHR34985">
    <property type="entry name" value="SLR0554 PROTEIN"/>
    <property type="match status" value="1"/>
</dbReference>
<evidence type="ECO:0000259" key="3">
    <source>
        <dbReference type="Pfam" id="PF08707"/>
    </source>
</evidence>
<dbReference type="OrthoDB" id="9763644at2"/>
<reference evidence="4 5" key="1">
    <citation type="submission" date="2019-07" db="EMBL/GenBank/DDBJ databases">
        <title>Hymenobacter sp. straun FUR1 Genome sequencing and assembly.</title>
        <authorList>
            <person name="Chhetri G."/>
        </authorList>
    </citation>
    <scope>NUCLEOTIDE SEQUENCE [LARGE SCALE GENOMIC DNA]</scope>
    <source>
        <strain evidence="4 5">Fur1</strain>
    </source>
</reference>
<dbReference type="InterPro" id="IPR014819">
    <property type="entry name" value="PriCT_2"/>
</dbReference>
<feature type="compositionally biased region" description="Basic and acidic residues" evidence="1">
    <location>
        <begin position="1"/>
        <end position="10"/>
    </location>
</feature>
<evidence type="ECO:0000313" key="5">
    <source>
        <dbReference type="Proteomes" id="UP000317624"/>
    </source>
</evidence>
<dbReference type="Pfam" id="PF08707">
    <property type="entry name" value="PriCT_2"/>
    <property type="match status" value="1"/>
</dbReference>
<sequence length="599" mass="66728">MKLNINKEKAATPAKKQPAVPGPTPPPEADAANLEPWVLAVEAAGGLPDDYASWQRTCFALAAVGETGRSLFHRISCLSPKYDESETDEKFDEALKNGNGSVGPATFVHLCKEAGISLPKKQWRGDAKEVLKKTREAVDAAGLSISDAQVAIGVRAALNAKKDGRTDGGISVMLHAGLPIEAAEIIANEVRASSAILPITRRPTRDDIIGQLGTLWTIYFDPSSGIYYRGQPGENDPAEWQRFDSRSPIINDFLLELERKGLNTDKRTLLEAIESSYCYREINYLTARLDYLAARWDGKNYLAQLTATAATDDDALFTVLFKKWLLNTIAQAYCNSPGCRNEHALVFVSAQQGVGKTSFFAGLTWDDALFASVPEFRFDNKEHRLLMASKLLILLDEMGQYKKADIETLKAGLSQHQITADKKFQSSGDYPRIGSFAGCSNNENFLKDDTGDRRFWVFTLKKFDRERYELIPKAQLWGQLAQLYKDGEYYLPTIEEEAAVTARNDESFAADKPEDAFIDECLLITTDPADFIKATDMQGALDLFKHYKKAQSFLSVEVVRKKLQRLGVKASVKKWIVNKQYRGYEGVRLKMETLPGNIV</sequence>
<evidence type="ECO:0000256" key="1">
    <source>
        <dbReference type="SAM" id="MobiDB-lite"/>
    </source>
</evidence>
<dbReference type="Proteomes" id="UP000317624">
    <property type="component" value="Unassembled WGS sequence"/>
</dbReference>
<dbReference type="AlphaFoldDB" id="A0A558BT14"/>
<dbReference type="EMBL" id="VMRJ01000004">
    <property type="protein sequence ID" value="TVT39657.1"/>
    <property type="molecule type" value="Genomic_DNA"/>
</dbReference>
<organism evidence="4 5">
    <name type="scientific">Hymenobacter setariae</name>
    <dbReference type="NCBI Taxonomy" id="2594794"/>
    <lineage>
        <taxon>Bacteria</taxon>
        <taxon>Pseudomonadati</taxon>
        <taxon>Bacteroidota</taxon>
        <taxon>Cytophagia</taxon>
        <taxon>Cytophagales</taxon>
        <taxon>Hymenobacteraceae</taxon>
        <taxon>Hymenobacter</taxon>
    </lineage>
</organism>
<feature type="region of interest" description="Disordered" evidence="1">
    <location>
        <begin position="1"/>
        <end position="31"/>
    </location>
</feature>
<dbReference type="GO" id="GO:0016817">
    <property type="term" value="F:hydrolase activity, acting on acid anhydrides"/>
    <property type="evidence" value="ECO:0007669"/>
    <property type="project" value="InterPro"/>
</dbReference>
<gene>
    <name evidence="4" type="ORF">FNT36_18625</name>
</gene>
<dbReference type="RefSeq" id="WP_144850739.1">
    <property type="nucleotide sequence ID" value="NZ_VMRJ01000004.1"/>
</dbReference>
<feature type="domain" description="Primase C-terminal 2" evidence="3">
    <location>
        <begin position="49"/>
        <end position="111"/>
    </location>
</feature>
<comment type="caution">
    <text evidence="4">The sequence shown here is derived from an EMBL/GenBank/DDBJ whole genome shotgun (WGS) entry which is preliminary data.</text>
</comment>
<proteinExistence type="predicted"/>
<name>A0A558BT14_9BACT</name>
<dbReference type="InterPro" id="IPR007936">
    <property type="entry name" value="VapE-like_dom"/>
</dbReference>